<name>A0A1W1I5Y2_9BACT</name>
<feature type="transmembrane region" description="Helical" evidence="1">
    <location>
        <begin position="112"/>
        <end position="136"/>
    </location>
</feature>
<evidence type="ECO:0000256" key="1">
    <source>
        <dbReference type="SAM" id="Phobius"/>
    </source>
</evidence>
<feature type="transmembrane region" description="Helical" evidence="1">
    <location>
        <begin position="27"/>
        <end position="48"/>
    </location>
</feature>
<evidence type="ECO:0000313" key="3">
    <source>
        <dbReference type="Proteomes" id="UP000192042"/>
    </source>
</evidence>
<reference evidence="2 3" key="1">
    <citation type="submission" date="2017-03" db="EMBL/GenBank/DDBJ databases">
        <authorList>
            <person name="Afonso C.L."/>
            <person name="Miller P.J."/>
            <person name="Scott M.A."/>
            <person name="Spackman E."/>
            <person name="Goraichik I."/>
            <person name="Dimitrov K.M."/>
            <person name="Suarez D.L."/>
            <person name="Swayne D.E."/>
        </authorList>
    </citation>
    <scope>NUCLEOTIDE SEQUENCE [LARGE SCALE GENOMIC DNA]</scope>
    <source>
        <strain evidence="2">Genome sequencing of Nitrospira japonica strain NJ11</strain>
    </source>
</reference>
<dbReference type="KEGG" id="nja:NSJP_2228"/>
<keyword evidence="3" id="KW-1185">Reference proteome</keyword>
<dbReference type="AlphaFoldDB" id="A0A1W1I5Y2"/>
<dbReference type="OrthoDB" id="9790359at2"/>
<dbReference type="InterPro" id="IPR008910">
    <property type="entry name" value="MSC_TM_helix"/>
</dbReference>
<keyword evidence="1" id="KW-0812">Transmembrane</keyword>
<feature type="transmembrane region" description="Helical" evidence="1">
    <location>
        <begin position="184"/>
        <end position="212"/>
    </location>
</feature>
<feature type="transmembrane region" description="Helical" evidence="1">
    <location>
        <begin position="82"/>
        <end position="100"/>
    </location>
</feature>
<accession>A0A1W1I5Y2</accession>
<organism evidence="2 3">
    <name type="scientific">Nitrospira japonica</name>
    <dbReference type="NCBI Taxonomy" id="1325564"/>
    <lineage>
        <taxon>Bacteria</taxon>
        <taxon>Pseudomonadati</taxon>
        <taxon>Nitrospirota</taxon>
        <taxon>Nitrospiria</taxon>
        <taxon>Nitrospirales</taxon>
        <taxon>Nitrospiraceae</taxon>
        <taxon>Nitrospira</taxon>
    </lineage>
</organism>
<protein>
    <submittedName>
        <fullName evidence="2">Uncharacterized protein</fullName>
    </submittedName>
</protein>
<feature type="transmembrane region" description="Helical" evidence="1">
    <location>
        <begin position="157"/>
        <end position="178"/>
    </location>
</feature>
<proteinExistence type="predicted"/>
<dbReference type="Pfam" id="PF05552">
    <property type="entry name" value="MS_channel_1st_1"/>
    <property type="match status" value="1"/>
</dbReference>
<evidence type="ECO:0000313" key="2">
    <source>
        <dbReference type="EMBL" id="SLM48400.1"/>
    </source>
</evidence>
<keyword evidence="1" id="KW-1133">Transmembrane helix</keyword>
<dbReference type="STRING" id="1325564.NSJP_2228"/>
<sequence>MNEMWQEAMIEAYREMMRRTALFFPKLMALVTFLMLGVAIGWLVKLLLMRILKAVRFDAMCERMGLTPTLGKAGMKQPVSRLLGRASFWVVFLFFAFMGVDALDLPATANLMSAILGFLPHIVAAILVALVGILLGNFSSEAVLIAAVNAQIQGARLIANLVRWGVVIFTTAMVLTQLGIAKEIVIAAFSIIFGGIVLAMALALGLGGRHIAKEALERRLRREKTGDEFTHI</sequence>
<dbReference type="Proteomes" id="UP000192042">
    <property type="component" value="Chromosome I"/>
</dbReference>
<dbReference type="EMBL" id="LT828648">
    <property type="protein sequence ID" value="SLM48400.1"/>
    <property type="molecule type" value="Genomic_DNA"/>
</dbReference>
<gene>
    <name evidence="2" type="ORF">NSJP_2228</name>
</gene>
<dbReference type="RefSeq" id="WP_080886788.1">
    <property type="nucleotide sequence ID" value="NZ_LT828648.1"/>
</dbReference>
<keyword evidence="1" id="KW-0472">Membrane</keyword>